<keyword evidence="2" id="KW-1185">Reference proteome</keyword>
<dbReference type="GeneID" id="19112419"/>
<dbReference type="eggNOG" id="ENOG502R9A7">
    <property type="taxonomic scope" value="Eukaryota"/>
</dbReference>
<accession>M2MVS3</accession>
<evidence type="ECO:0000313" key="2">
    <source>
        <dbReference type="Proteomes" id="UP000011761"/>
    </source>
</evidence>
<reference evidence="1 2" key="1">
    <citation type="journal article" date="2012" name="PLoS Pathog.">
        <title>Diverse lifestyles and strategies of plant pathogenesis encoded in the genomes of eighteen Dothideomycetes fungi.</title>
        <authorList>
            <person name="Ohm R.A."/>
            <person name="Feau N."/>
            <person name="Henrissat B."/>
            <person name="Schoch C.L."/>
            <person name="Horwitz B.A."/>
            <person name="Barry K.W."/>
            <person name="Condon B.J."/>
            <person name="Copeland A.C."/>
            <person name="Dhillon B."/>
            <person name="Glaser F."/>
            <person name="Hesse C.N."/>
            <person name="Kosti I."/>
            <person name="LaButti K."/>
            <person name="Lindquist E.A."/>
            <person name="Lucas S."/>
            <person name="Salamov A.A."/>
            <person name="Bradshaw R.E."/>
            <person name="Ciuffetti L."/>
            <person name="Hamelin R.C."/>
            <person name="Kema G.H.J."/>
            <person name="Lawrence C."/>
            <person name="Scott J.A."/>
            <person name="Spatafora J.W."/>
            <person name="Turgeon B.G."/>
            <person name="de Wit P.J.G.M."/>
            <person name="Zhong S."/>
            <person name="Goodwin S.B."/>
            <person name="Grigoriev I.V."/>
        </authorList>
    </citation>
    <scope>NUCLEOTIDE SEQUENCE [LARGE SCALE GENOMIC DNA]</scope>
    <source>
        <strain evidence="1 2">UAMH 10762</strain>
    </source>
</reference>
<dbReference type="Proteomes" id="UP000011761">
    <property type="component" value="Unassembled WGS sequence"/>
</dbReference>
<proteinExistence type="predicted"/>
<dbReference type="RefSeq" id="XP_007676784.1">
    <property type="nucleotide sequence ID" value="XM_007678594.1"/>
</dbReference>
<organism evidence="1 2">
    <name type="scientific">Baudoinia panamericana (strain UAMH 10762)</name>
    <name type="common">Angels' share fungus</name>
    <name type="synonym">Baudoinia compniacensis (strain UAMH 10762)</name>
    <dbReference type="NCBI Taxonomy" id="717646"/>
    <lineage>
        <taxon>Eukaryota</taxon>
        <taxon>Fungi</taxon>
        <taxon>Dikarya</taxon>
        <taxon>Ascomycota</taxon>
        <taxon>Pezizomycotina</taxon>
        <taxon>Dothideomycetes</taxon>
        <taxon>Dothideomycetidae</taxon>
        <taxon>Mycosphaerellales</taxon>
        <taxon>Teratosphaeriaceae</taxon>
        <taxon>Baudoinia</taxon>
    </lineage>
</organism>
<dbReference type="HOGENOM" id="CLU_831511_0_0_1"/>
<dbReference type="AlphaFoldDB" id="M2MVS3"/>
<dbReference type="KEGG" id="bcom:BAUCODRAFT_34433"/>
<evidence type="ECO:0000313" key="1">
    <source>
        <dbReference type="EMBL" id="EMC95668.1"/>
    </source>
</evidence>
<name>M2MVS3_BAUPA</name>
<sequence length="334" mass="37896">MHHFGGGLRHCLESSLSQVRTTRWTMPAAVTLKLRVFVKDSIGSKMEAEVTSDSQVEVANHTPYEDQMVTDSALPSTSDGMITLEQLSTMSFDERQDKYWECFHELDAVPIEKLAIPDLCHEYPPFGDEIFAAYLRYTTFSCKTWVNYDATACMFYVDEQRLKTCGKLRISAIAMQHLLETNLDRAPLPTVRFDVGTPFRSLAYLTLEVRMTPNGPAIDPYVHILTGNNNGKHDAFFQHLDTKTKQLQEGKFNALDGKEGFVLADLQRLVAWLVAKPDKGERDARDRHCKGWGAFQGSLAVEPRWNGWRWVDFGGNRGFQAHLSDTKPKRLTLS</sequence>
<dbReference type="OrthoDB" id="3641744at2759"/>
<protein>
    <submittedName>
        <fullName evidence="1">Uncharacterized protein</fullName>
    </submittedName>
</protein>
<dbReference type="EMBL" id="KB445556">
    <property type="protein sequence ID" value="EMC95668.1"/>
    <property type="molecule type" value="Genomic_DNA"/>
</dbReference>
<gene>
    <name evidence="1" type="ORF">BAUCODRAFT_34433</name>
</gene>